<comment type="caution">
    <text evidence="2">The sequence shown here is derived from an EMBL/GenBank/DDBJ whole genome shotgun (WGS) entry which is preliminary data.</text>
</comment>
<evidence type="ECO:0000256" key="1">
    <source>
        <dbReference type="SAM" id="MobiDB-lite"/>
    </source>
</evidence>
<evidence type="ECO:0000313" key="2">
    <source>
        <dbReference type="EMBL" id="KAK5862768.1"/>
    </source>
</evidence>
<accession>A0AAN8AK04</accession>
<dbReference type="EMBL" id="JAUZQC010000012">
    <property type="protein sequence ID" value="KAK5862768.1"/>
    <property type="molecule type" value="Genomic_DNA"/>
</dbReference>
<evidence type="ECO:0000313" key="3">
    <source>
        <dbReference type="Proteomes" id="UP001346869"/>
    </source>
</evidence>
<dbReference type="AlphaFoldDB" id="A0AAN8AK04"/>
<proteinExistence type="predicted"/>
<organism evidence="2 3">
    <name type="scientific">Eleginops maclovinus</name>
    <name type="common">Patagonian blennie</name>
    <name type="synonym">Eleginus maclovinus</name>
    <dbReference type="NCBI Taxonomy" id="56733"/>
    <lineage>
        <taxon>Eukaryota</taxon>
        <taxon>Metazoa</taxon>
        <taxon>Chordata</taxon>
        <taxon>Craniata</taxon>
        <taxon>Vertebrata</taxon>
        <taxon>Euteleostomi</taxon>
        <taxon>Actinopterygii</taxon>
        <taxon>Neopterygii</taxon>
        <taxon>Teleostei</taxon>
        <taxon>Neoteleostei</taxon>
        <taxon>Acanthomorphata</taxon>
        <taxon>Eupercaria</taxon>
        <taxon>Perciformes</taxon>
        <taxon>Notothenioidei</taxon>
        <taxon>Eleginopidae</taxon>
        <taxon>Eleginops</taxon>
    </lineage>
</organism>
<name>A0AAN8AK04_ELEMC</name>
<sequence>MWRRAGAMLEEPLRRVAMASGSRRKKTNSPAFGPPPFTCSHDGYNGGLGGGHGPQGRSWSGRRGLLRCSLHGTPVTMGSSGPIS</sequence>
<feature type="compositionally biased region" description="Gly residues" evidence="1">
    <location>
        <begin position="44"/>
        <end position="54"/>
    </location>
</feature>
<protein>
    <submittedName>
        <fullName evidence="2">Uncharacterized protein</fullName>
    </submittedName>
</protein>
<feature type="region of interest" description="Disordered" evidence="1">
    <location>
        <begin position="18"/>
        <end position="38"/>
    </location>
</feature>
<gene>
    <name evidence="2" type="ORF">PBY51_018132</name>
</gene>
<reference evidence="2 3" key="2">
    <citation type="journal article" date="2023" name="Mol. Biol. Evol.">
        <title>Genomics of Secondarily Temperate Adaptation in the Only Non-Antarctic Icefish.</title>
        <authorList>
            <person name="Rivera-Colon A.G."/>
            <person name="Rayamajhi N."/>
            <person name="Minhas B.F."/>
            <person name="Madrigal G."/>
            <person name="Bilyk K.T."/>
            <person name="Yoon V."/>
            <person name="Hune M."/>
            <person name="Gregory S."/>
            <person name="Cheng C.H.C."/>
            <person name="Catchen J.M."/>
        </authorList>
    </citation>
    <scope>NUCLEOTIDE SEQUENCE [LARGE SCALE GENOMIC DNA]</scope>
    <source>
        <strain evidence="2">JMC-PN-2008</strain>
    </source>
</reference>
<keyword evidence="3" id="KW-1185">Reference proteome</keyword>
<dbReference type="Proteomes" id="UP001346869">
    <property type="component" value="Unassembled WGS sequence"/>
</dbReference>
<reference evidence="2 3" key="1">
    <citation type="journal article" date="2023" name="Genes (Basel)">
        <title>Chromosome-Level Genome Assembly and Circadian Gene Repertoire of the Patagonia Blennie Eleginops maclovinus-The Closest Ancestral Proxy of Antarctic Cryonotothenioids.</title>
        <authorList>
            <person name="Cheng C.C."/>
            <person name="Rivera-Colon A.G."/>
            <person name="Minhas B.F."/>
            <person name="Wilson L."/>
            <person name="Rayamajhi N."/>
            <person name="Vargas-Chacoff L."/>
            <person name="Catchen J.M."/>
        </authorList>
    </citation>
    <scope>NUCLEOTIDE SEQUENCE [LARGE SCALE GENOMIC DNA]</scope>
    <source>
        <strain evidence="2">JMC-PN-2008</strain>
    </source>
</reference>
<feature type="region of interest" description="Disordered" evidence="1">
    <location>
        <begin position="43"/>
        <end position="62"/>
    </location>
</feature>